<evidence type="ECO:0000313" key="1">
    <source>
        <dbReference type="EMBL" id="KAJ4706301.1"/>
    </source>
</evidence>
<name>A0ACC1X538_MELAZ</name>
<evidence type="ECO:0000313" key="2">
    <source>
        <dbReference type="Proteomes" id="UP001164539"/>
    </source>
</evidence>
<comment type="caution">
    <text evidence="1">The sequence shown here is derived from an EMBL/GenBank/DDBJ whole genome shotgun (WGS) entry which is preliminary data.</text>
</comment>
<dbReference type="Proteomes" id="UP001164539">
    <property type="component" value="Chromosome 11"/>
</dbReference>
<organism evidence="1 2">
    <name type="scientific">Melia azedarach</name>
    <name type="common">Chinaberry tree</name>
    <dbReference type="NCBI Taxonomy" id="155640"/>
    <lineage>
        <taxon>Eukaryota</taxon>
        <taxon>Viridiplantae</taxon>
        <taxon>Streptophyta</taxon>
        <taxon>Embryophyta</taxon>
        <taxon>Tracheophyta</taxon>
        <taxon>Spermatophyta</taxon>
        <taxon>Magnoliopsida</taxon>
        <taxon>eudicotyledons</taxon>
        <taxon>Gunneridae</taxon>
        <taxon>Pentapetalae</taxon>
        <taxon>rosids</taxon>
        <taxon>malvids</taxon>
        <taxon>Sapindales</taxon>
        <taxon>Meliaceae</taxon>
        <taxon>Melia</taxon>
    </lineage>
</organism>
<protein>
    <submittedName>
        <fullName evidence="1">PAX-interacting protein 1</fullName>
    </submittedName>
</protein>
<accession>A0ACC1X538</accession>
<proteinExistence type="predicted"/>
<dbReference type="EMBL" id="CM051404">
    <property type="protein sequence ID" value="KAJ4706301.1"/>
    <property type="molecule type" value="Genomic_DNA"/>
</dbReference>
<reference evidence="1 2" key="1">
    <citation type="journal article" date="2023" name="Science">
        <title>Complex scaffold remodeling in plant triterpene biosynthesis.</title>
        <authorList>
            <person name="De La Pena R."/>
            <person name="Hodgson H."/>
            <person name="Liu J.C."/>
            <person name="Stephenson M.J."/>
            <person name="Martin A.C."/>
            <person name="Owen C."/>
            <person name="Harkess A."/>
            <person name="Leebens-Mack J."/>
            <person name="Jimenez L.E."/>
            <person name="Osbourn A."/>
            <person name="Sattely E.S."/>
        </authorList>
    </citation>
    <scope>NUCLEOTIDE SEQUENCE [LARGE SCALE GENOMIC DNA]</scope>
    <source>
        <strain evidence="2">cv. JPN11</strain>
        <tissue evidence="1">Leaf</tissue>
    </source>
</reference>
<keyword evidence="2" id="KW-1185">Reference proteome</keyword>
<sequence>MAPKRASSASQSPLAIGNCEVTIEANKFTCKSDPNTLQISINKSTKIKISVREDLKSSNDISLSKSEEKGAEYTFVLVNPKDAEDCCSKSYLQEVLIIYSRELPTMKYAANTGKKSMFLEKCVLNGKYCTLLLKSKSIQGYEEVVAAITYQIVPADTKYAEVPLAAVRSIYQHKGLGRLLYMELRKRLQSVGIRTIFCWGDKESEGFWHKQGFVSIAEVDTKGRACRLPVKADIRKALCFPGGSTLMVSHLNEETSADTADSPKFSFPLKPCEKSSLVTVNRSAEPQRFVKDGCSSEEVKSGDFSQRLDLMHSCGNLATFEKMQNSNMTFSAANAGADTYAKHCSCSSQGAKKRVWEASLSSLKSKKVKGGHSAGCQLDSNQGLALEDNETRGMPGCKSLVEITPSHPVTTNCMRNDAKETGPVCMSLSVLLVSKELQSYGGCFRIMLMNIADDSKKAHLTKVIESLGGVVSSDGSTSTHVITGKVRKTLNFCTALCSGAWIVSPSWLKESFREGRFVDESSYLLQDNDYELKYRSELKEAVLKAKARPGGLLKGYNVSMAAHVQPPVRTLSAIVRSAGGNVVSSVLEKVTETSKTIFIACEEDMEEALSTIKKGIRTFSSEWLMNCIIKQELDLEAPQFAESL</sequence>
<gene>
    <name evidence="1" type="ORF">OWV82_019970</name>
</gene>